<organism evidence="4 5">
    <name type="scientific">Nitrosomonas europaea (strain ATCC 19718 / CIP 103999 / KCTC 2705 / NBRC 14298)</name>
    <dbReference type="NCBI Taxonomy" id="228410"/>
    <lineage>
        <taxon>Bacteria</taxon>
        <taxon>Pseudomonadati</taxon>
        <taxon>Pseudomonadota</taxon>
        <taxon>Betaproteobacteria</taxon>
        <taxon>Nitrosomonadales</taxon>
        <taxon>Nitrosomonadaceae</taxon>
        <taxon>Nitrosomonas</taxon>
    </lineage>
</organism>
<dbReference type="Proteomes" id="UP000001416">
    <property type="component" value="Chromosome"/>
</dbReference>
<keyword evidence="5" id="KW-1185">Reference proteome</keyword>
<gene>
    <name evidence="4" type="ordered locus">NE0542</name>
</gene>
<dbReference type="EMBL" id="AL954747">
    <property type="protein sequence ID" value="CAD84453.1"/>
    <property type="molecule type" value="Genomic_DNA"/>
</dbReference>
<dbReference type="Pfam" id="PF04773">
    <property type="entry name" value="FecR"/>
    <property type="match status" value="1"/>
</dbReference>
<dbReference type="PANTHER" id="PTHR30273:SF2">
    <property type="entry name" value="PROTEIN FECR"/>
    <property type="match status" value="1"/>
</dbReference>
<name>Q82WW5_NITEU</name>
<dbReference type="KEGG" id="neu:NE0542"/>
<reference evidence="4 5" key="1">
    <citation type="journal article" date="2003" name="J. Bacteriol.">
        <title>Complete genome sequence of the ammonia-oxidizing bacterium and obligate chemolithoautotroph Nitrosomonas europaea.</title>
        <authorList>
            <person name="Chain P."/>
            <person name="Lamerdin J."/>
            <person name="Larimer F."/>
            <person name="Regala W."/>
            <person name="Land M."/>
            <person name="Hauser L."/>
            <person name="Hooper A."/>
            <person name="Klotz M."/>
            <person name="Norton J."/>
            <person name="Sayavedra-Soto L."/>
            <person name="Arciero D."/>
            <person name="Hommes N."/>
            <person name="Whittaker M."/>
            <person name="Arp D."/>
        </authorList>
    </citation>
    <scope>NUCLEOTIDE SEQUENCE [LARGE SCALE GENOMIC DNA]</scope>
    <source>
        <strain evidence="5">ATCC 19718 / CIP 103999 / KCTC 2705 / NBRC 14298</strain>
    </source>
</reference>
<accession>Q82WW5</accession>
<keyword evidence="4" id="KW-0472">Membrane</keyword>
<feature type="domain" description="Protein FecR C-terminal" evidence="3">
    <location>
        <begin position="251"/>
        <end position="310"/>
    </location>
</feature>
<dbReference type="InterPro" id="IPR032623">
    <property type="entry name" value="FecR_N"/>
</dbReference>
<evidence type="ECO:0000313" key="4">
    <source>
        <dbReference type="EMBL" id="CAD84453.1"/>
    </source>
</evidence>
<evidence type="ECO:0000313" key="5">
    <source>
        <dbReference type="Proteomes" id="UP000001416"/>
    </source>
</evidence>
<dbReference type="HOGENOM" id="CLU_050192_0_0_4"/>
<dbReference type="InterPro" id="IPR012373">
    <property type="entry name" value="Ferrdict_sens_TM"/>
</dbReference>
<evidence type="ECO:0000259" key="1">
    <source>
        <dbReference type="Pfam" id="PF04773"/>
    </source>
</evidence>
<dbReference type="InterPro" id="IPR032508">
    <property type="entry name" value="FecR_C"/>
</dbReference>
<dbReference type="RefSeq" id="WP_011111172.1">
    <property type="nucleotide sequence ID" value="NC_004757.1"/>
</dbReference>
<feature type="domain" description="FecR N-terminal" evidence="2">
    <location>
        <begin position="15"/>
        <end position="55"/>
    </location>
</feature>
<dbReference type="InterPro" id="IPR006860">
    <property type="entry name" value="FecR"/>
</dbReference>
<dbReference type="GeneID" id="87103745"/>
<feature type="domain" description="FecR protein" evidence="1">
    <location>
        <begin position="117"/>
        <end position="208"/>
    </location>
</feature>
<dbReference type="eggNOG" id="COG3712">
    <property type="taxonomic scope" value="Bacteria"/>
</dbReference>
<evidence type="ECO:0000259" key="3">
    <source>
        <dbReference type="Pfam" id="PF16344"/>
    </source>
</evidence>
<dbReference type="Gene3D" id="3.55.50.30">
    <property type="match status" value="1"/>
</dbReference>
<dbReference type="GO" id="GO:0016989">
    <property type="term" value="F:sigma factor antagonist activity"/>
    <property type="evidence" value="ECO:0007669"/>
    <property type="project" value="TreeGrafter"/>
</dbReference>
<evidence type="ECO:0000259" key="2">
    <source>
        <dbReference type="Pfam" id="PF16220"/>
    </source>
</evidence>
<dbReference type="Pfam" id="PF16220">
    <property type="entry name" value="DUF4880"/>
    <property type="match status" value="1"/>
</dbReference>
<keyword evidence="4" id="KW-0812">Transmembrane</keyword>
<dbReference type="PIRSF" id="PIRSF018266">
    <property type="entry name" value="FecR"/>
    <property type="match status" value="1"/>
</dbReference>
<dbReference type="AlphaFoldDB" id="Q82WW5"/>
<sequence>MHLSNSPNSHDPDAQARFWFARQQGQTLSEAEQQQLAEWLAANPLHQDAWRRVEEDWLAIDRYRHALNDELKKARRNRPGQHKAAFQLKRRAAAAALLVAVCIPVLYQGMTGTTTYWNTLKGEQQQITLAGGSTLNLDTATRITVTQNWFTHHVQLHEGEIYLETASSDWHTLRVSAEHYEIRDIGTRFSVRYIPDQFMVEVAEGTVEVKKQGQLVLLQAGEVLSIITGSNEWRLAALPAGDIAHWRKGLLVFNAHRLHDVLHEIARYHTVQFDLADSAIGEIQVSGRFKLDELDTNLQIIADTLKINIEHPAPGRYRLGALRQSTR</sequence>
<dbReference type="PANTHER" id="PTHR30273">
    <property type="entry name" value="PERIPLASMIC SIGNAL SENSOR AND SIGMA FACTOR ACTIVATOR FECR-RELATED"/>
    <property type="match status" value="1"/>
</dbReference>
<dbReference type="STRING" id="228410.NE0542"/>
<protein>
    <submittedName>
        <fullName evidence="4">Possible transmembrane sensor</fullName>
    </submittedName>
</protein>
<dbReference type="DNASU" id="1081481"/>
<dbReference type="Gene3D" id="2.60.120.1440">
    <property type="match status" value="1"/>
</dbReference>
<dbReference type="PhylomeDB" id="Q82WW5"/>
<dbReference type="Pfam" id="PF16344">
    <property type="entry name" value="FecR_C"/>
    <property type="match status" value="1"/>
</dbReference>
<dbReference type="OrthoDB" id="8550253at2"/>
<proteinExistence type="predicted"/>